<dbReference type="EMBL" id="GL376602">
    <property type="status" value="NOT_ANNOTATED_CDS"/>
    <property type="molecule type" value="Genomic_DNA"/>
</dbReference>
<keyword evidence="2" id="KW-1185">Reference proteome</keyword>
<reference evidence="2" key="1">
    <citation type="journal article" date="2010" name="Genome Biol.">
        <title>Genome sequence of the necrotrophic plant pathogen Pythium ultimum reveals original pathogenicity mechanisms and effector repertoire.</title>
        <authorList>
            <person name="Levesque C.A."/>
            <person name="Brouwer H."/>
            <person name="Cano L."/>
            <person name="Hamilton J.P."/>
            <person name="Holt C."/>
            <person name="Huitema E."/>
            <person name="Raffaele S."/>
            <person name="Robideau G.P."/>
            <person name="Thines M."/>
            <person name="Win J."/>
            <person name="Zerillo M.M."/>
            <person name="Beakes G.W."/>
            <person name="Boore J.L."/>
            <person name="Busam D."/>
            <person name="Dumas B."/>
            <person name="Ferriera S."/>
            <person name="Fuerstenberg S.I."/>
            <person name="Gachon C.M."/>
            <person name="Gaulin E."/>
            <person name="Govers F."/>
            <person name="Grenville-Briggs L."/>
            <person name="Horner N."/>
            <person name="Hostetler J."/>
            <person name="Jiang R.H."/>
            <person name="Johnson J."/>
            <person name="Krajaejun T."/>
            <person name="Lin H."/>
            <person name="Meijer H.J."/>
            <person name="Moore B."/>
            <person name="Morris P."/>
            <person name="Phuntmart V."/>
            <person name="Puiu D."/>
            <person name="Shetty J."/>
            <person name="Stajich J.E."/>
            <person name="Tripathy S."/>
            <person name="Wawra S."/>
            <person name="van West P."/>
            <person name="Whitty B.R."/>
            <person name="Coutinho P.M."/>
            <person name="Henrissat B."/>
            <person name="Martin F."/>
            <person name="Thomas P.D."/>
            <person name="Tyler B.M."/>
            <person name="De Vries R.P."/>
            <person name="Kamoun S."/>
            <person name="Yandell M."/>
            <person name="Tisserat N."/>
            <person name="Buell C.R."/>
        </authorList>
    </citation>
    <scope>NUCLEOTIDE SEQUENCE</scope>
    <source>
        <strain evidence="2">DAOM:BR144</strain>
    </source>
</reference>
<evidence type="ECO:0000313" key="2">
    <source>
        <dbReference type="Proteomes" id="UP000019132"/>
    </source>
</evidence>
<dbReference type="EnsemblProtists" id="PYU1_T010368">
    <property type="protein sequence ID" value="PYU1_T010368"/>
    <property type="gene ID" value="PYU1_G010347"/>
</dbReference>
<protein>
    <submittedName>
        <fullName evidence="1">Uncharacterized protein</fullName>
    </submittedName>
</protein>
<name>K3WZG9_GLOUD</name>
<evidence type="ECO:0000313" key="1">
    <source>
        <dbReference type="EnsemblProtists" id="PYU1_T010368"/>
    </source>
</evidence>
<accession>K3WZG9</accession>
<reference evidence="1" key="3">
    <citation type="submission" date="2015-02" db="UniProtKB">
        <authorList>
            <consortium name="EnsemblProtists"/>
        </authorList>
    </citation>
    <scope>IDENTIFICATION</scope>
    <source>
        <strain evidence="1">DAOM BR144</strain>
    </source>
</reference>
<proteinExistence type="predicted"/>
<dbReference type="VEuPathDB" id="FungiDB:PYU1_G010347"/>
<dbReference type="AlphaFoldDB" id="K3WZG9"/>
<organism evidence="1 2">
    <name type="scientific">Globisporangium ultimum (strain ATCC 200006 / CBS 805.95 / DAOM BR144)</name>
    <name type="common">Pythium ultimum</name>
    <dbReference type="NCBI Taxonomy" id="431595"/>
    <lineage>
        <taxon>Eukaryota</taxon>
        <taxon>Sar</taxon>
        <taxon>Stramenopiles</taxon>
        <taxon>Oomycota</taxon>
        <taxon>Peronosporomycetes</taxon>
        <taxon>Pythiales</taxon>
        <taxon>Pythiaceae</taxon>
        <taxon>Globisporangium</taxon>
    </lineage>
</organism>
<dbReference type="InParanoid" id="K3WZG9"/>
<dbReference type="HOGENOM" id="CLU_116520_0_0_1"/>
<dbReference type="OMA" id="FLRWRFM"/>
<dbReference type="Proteomes" id="UP000019132">
    <property type="component" value="Unassembled WGS sequence"/>
</dbReference>
<sequence>MREPWYAGVIRAMPSFKTSSYDLYFQRLQFFWKHLRFLLVFSAEQAFLRWRFMQDRAKMKALDTLAKRIVPKANKQVCIAYGDWSRRDGIKGHALGPVKGFAEALKRRATRLKQARLFTKMKREEDEVDIRQKERPSKKEVKEIVEMAKFKNPKLADKKVVLKCTRNVLRCTNSKCKANFWNRDVNAARNMLELLKSGLKEKHGARRLRAFRRDQ</sequence>
<reference evidence="2" key="2">
    <citation type="submission" date="2010-04" db="EMBL/GenBank/DDBJ databases">
        <authorList>
            <person name="Buell R."/>
            <person name="Hamilton J."/>
            <person name="Hostetler J."/>
        </authorList>
    </citation>
    <scope>NUCLEOTIDE SEQUENCE [LARGE SCALE GENOMIC DNA]</scope>
    <source>
        <strain evidence="2">DAOM:BR144</strain>
    </source>
</reference>
<dbReference type="eggNOG" id="ENOG502SM3P">
    <property type="taxonomic scope" value="Eukaryota"/>
</dbReference>